<protein>
    <submittedName>
        <fullName evidence="1">Uncharacterized protein</fullName>
    </submittedName>
</protein>
<keyword evidence="2" id="KW-1185">Reference proteome</keyword>
<dbReference type="Proteomes" id="UP001189429">
    <property type="component" value="Unassembled WGS sequence"/>
</dbReference>
<evidence type="ECO:0000313" key="1">
    <source>
        <dbReference type="EMBL" id="CAK0883852.1"/>
    </source>
</evidence>
<accession>A0ABN9WC21</accession>
<comment type="caution">
    <text evidence="1">The sequence shown here is derived from an EMBL/GenBank/DDBJ whole genome shotgun (WGS) entry which is preliminary data.</text>
</comment>
<proteinExistence type="predicted"/>
<feature type="non-terminal residue" evidence="1">
    <location>
        <position position="1"/>
    </location>
</feature>
<organism evidence="1 2">
    <name type="scientific">Prorocentrum cordatum</name>
    <dbReference type="NCBI Taxonomy" id="2364126"/>
    <lineage>
        <taxon>Eukaryota</taxon>
        <taxon>Sar</taxon>
        <taxon>Alveolata</taxon>
        <taxon>Dinophyceae</taxon>
        <taxon>Prorocentrales</taxon>
        <taxon>Prorocentraceae</taxon>
        <taxon>Prorocentrum</taxon>
    </lineage>
</organism>
<gene>
    <name evidence="1" type="ORF">PCOR1329_LOCUS65951</name>
</gene>
<sequence>ALLVLSALWEACESLGLLPKQLKWIPLPVLPKPAGATSNAWTLAARTKAAVSSNMPSVTLVTDYSKYYEEVDLDALQYKFDNMKAPTGFAMLGGEMRMR</sequence>
<evidence type="ECO:0000313" key="2">
    <source>
        <dbReference type="Proteomes" id="UP001189429"/>
    </source>
</evidence>
<reference evidence="1" key="1">
    <citation type="submission" date="2023-10" db="EMBL/GenBank/DDBJ databases">
        <authorList>
            <person name="Chen Y."/>
            <person name="Shah S."/>
            <person name="Dougan E. K."/>
            <person name="Thang M."/>
            <person name="Chan C."/>
        </authorList>
    </citation>
    <scope>NUCLEOTIDE SEQUENCE [LARGE SCALE GENOMIC DNA]</scope>
</reference>
<dbReference type="EMBL" id="CAUYUJ010018471">
    <property type="protein sequence ID" value="CAK0883852.1"/>
    <property type="molecule type" value="Genomic_DNA"/>
</dbReference>
<name>A0ABN9WC21_9DINO</name>